<protein>
    <submittedName>
        <fullName evidence="6">D-alanine--D-alanine ligase</fullName>
        <ecNumber evidence="6">6.3.2.4</ecNumber>
    </submittedName>
</protein>
<dbReference type="Gene3D" id="3.30.470.20">
    <property type="entry name" value="ATP-grasp fold, B domain"/>
    <property type="match status" value="1"/>
</dbReference>
<keyword evidence="3 4" id="KW-0067">ATP-binding</keyword>
<evidence type="ECO:0000256" key="4">
    <source>
        <dbReference type="PROSITE-ProRule" id="PRU00409"/>
    </source>
</evidence>
<evidence type="ECO:0000313" key="7">
    <source>
        <dbReference type="Proteomes" id="UP000037043"/>
    </source>
</evidence>
<dbReference type="InterPro" id="IPR052032">
    <property type="entry name" value="ATP-dep_AA_Ligase"/>
</dbReference>
<dbReference type="SUPFAM" id="SSF56059">
    <property type="entry name" value="Glutathione synthetase ATP-binding domain-like"/>
    <property type="match status" value="1"/>
</dbReference>
<keyword evidence="1 6" id="KW-0436">Ligase</keyword>
<evidence type="ECO:0000259" key="5">
    <source>
        <dbReference type="PROSITE" id="PS50975"/>
    </source>
</evidence>
<name>A0A0L6Z7M4_9CLOT</name>
<feature type="domain" description="ATP-grasp" evidence="5">
    <location>
        <begin position="107"/>
        <end position="300"/>
    </location>
</feature>
<reference evidence="7" key="1">
    <citation type="submission" date="2015-08" db="EMBL/GenBank/DDBJ databases">
        <title>Genome sequence of the strict anaerobe Clostridium homopropionicum LuHBu1 (DSM 5847T).</title>
        <authorList>
            <person name="Poehlein A."/>
            <person name="Beck M."/>
            <person name="Schiel-Bengelsdorf B."/>
            <person name="Bengelsdorf F.R."/>
            <person name="Daniel R."/>
            <person name="Duerre P."/>
        </authorList>
    </citation>
    <scope>NUCLEOTIDE SEQUENCE [LARGE SCALE GENOMIC DNA]</scope>
    <source>
        <strain evidence="7">DSM 5847</strain>
    </source>
</reference>
<gene>
    <name evidence="6" type="primary">ddl_2</name>
    <name evidence="6" type="ORF">CLHOM_27110</name>
</gene>
<dbReference type="RefSeq" id="WP_052222194.1">
    <property type="nucleotide sequence ID" value="NZ_LHUR01000031.1"/>
</dbReference>
<evidence type="ECO:0000256" key="1">
    <source>
        <dbReference type="ARBA" id="ARBA00022598"/>
    </source>
</evidence>
<dbReference type="AlphaFoldDB" id="A0A0L6Z7M4"/>
<dbReference type="PATRIC" id="fig|1121318.3.peg.2724"/>
<dbReference type="Gene3D" id="3.30.1490.20">
    <property type="entry name" value="ATP-grasp fold, A domain"/>
    <property type="match status" value="1"/>
</dbReference>
<keyword evidence="2 4" id="KW-0547">Nucleotide-binding</keyword>
<dbReference type="Proteomes" id="UP000037043">
    <property type="component" value="Unassembled WGS sequence"/>
</dbReference>
<evidence type="ECO:0000256" key="3">
    <source>
        <dbReference type="ARBA" id="ARBA00022840"/>
    </source>
</evidence>
<dbReference type="STRING" id="36844.SAMN04488501_10942"/>
<sequence length="428" mass="48431">MKLLILGGGHCQLNAILKAKNQGHSLIISDYYEDAPGKSFCDYKELISTFDVDGNIEIGKKYSIDGILTLGTDQPVYTASKVQEALNLPFLIDAKTAKAVTNKKIMKTIFKDTFIPTTKFTFIKRDFEDKDIANLKFPVVIKPLDSQGQRGIYKLNSIKEVRNNIDKTLSYSRENEILIEEYYENDEITVSGWVEENKVYVLTVTDRVTYNNYPLIGICTAHNFPSKHLFSNCNEIMDITCKLVQSFNIHNGPIYFQMLVGKEGIKVNEIACRIGGAYEDIFIPYLTGIDILDMLIKSSLGITLDLSNIKKYNILDNNRKLSVQLLFAKPGKIKAIELFGEETFGDSPEISSLFTLTNPLPGVKKIQLNIKKNDEIGEIINATQRIGYMIVEGSSNKELKKNLYSAFDNFKIIDSLENNLLINFHNYM</sequence>
<dbReference type="InterPro" id="IPR013815">
    <property type="entry name" value="ATP_grasp_subdomain_1"/>
</dbReference>
<evidence type="ECO:0000313" key="6">
    <source>
        <dbReference type="EMBL" id="KOA18971.1"/>
    </source>
</evidence>
<proteinExistence type="predicted"/>
<dbReference type="EMBL" id="LHUR01000031">
    <property type="protein sequence ID" value="KOA18971.1"/>
    <property type="molecule type" value="Genomic_DNA"/>
</dbReference>
<comment type="caution">
    <text evidence="6">The sequence shown here is derived from an EMBL/GenBank/DDBJ whole genome shotgun (WGS) entry which is preliminary data.</text>
</comment>
<dbReference type="GO" id="GO:0005524">
    <property type="term" value="F:ATP binding"/>
    <property type="evidence" value="ECO:0007669"/>
    <property type="project" value="UniProtKB-UniRule"/>
</dbReference>
<accession>A0A0L6Z7M4</accession>
<dbReference type="EC" id="6.3.2.4" evidence="6"/>
<keyword evidence="7" id="KW-1185">Reference proteome</keyword>
<dbReference type="PANTHER" id="PTHR43585:SF2">
    <property type="entry name" value="ATP-GRASP ENZYME FSQD"/>
    <property type="match status" value="1"/>
</dbReference>
<dbReference type="PANTHER" id="PTHR43585">
    <property type="entry name" value="FUMIPYRROLE BIOSYNTHESIS PROTEIN C"/>
    <property type="match status" value="1"/>
</dbReference>
<dbReference type="Gene3D" id="3.40.50.20">
    <property type="match status" value="1"/>
</dbReference>
<dbReference type="GO" id="GO:0046872">
    <property type="term" value="F:metal ion binding"/>
    <property type="evidence" value="ECO:0007669"/>
    <property type="project" value="InterPro"/>
</dbReference>
<dbReference type="InterPro" id="IPR011761">
    <property type="entry name" value="ATP-grasp"/>
</dbReference>
<organism evidence="6 7">
    <name type="scientific">Clostridium homopropionicum DSM 5847</name>
    <dbReference type="NCBI Taxonomy" id="1121318"/>
    <lineage>
        <taxon>Bacteria</taxon>
        <taxon>Bacillati</taxon>
        <taxon>Bacillota</taxon>
        <taxon>Clostridia</taxon>
        <taxon>Eubacteriales</taxon>
        <taxon>Clostridiaceae</taxon>
        <taxon>Clostridium</taxon>
    </lineage>
</organism>
<dbReference type="Pfam" id="PF13535">
    <property type="entry name" value="ATP-grasp_4"/>
    <property type="match status" value="1"/>
</dbReference>
<evidence type="ECO:0000256" key="2">
    <source>
        <dbReference type="ARBA" id="ARBA00022741"/>
    </source>
</evidence>
<dbReference type="PROSITE" id="PS50975">
    <property type="entry name" value="ATP_GRASP"/>
    <property type="match status" value="1"/>
</dbReference>
<dbReference type="GO" id="GO:0008716">
    <property type="term" value="F:D-alanine-D-alanine ligase activity"/>
    <property type="evidence" value="ECO:0007669"/>
    <property type="project" value="UniProtKB-EC"/>
</dbReference>